<dbReference type="InParanoid" id="Q7UFP3"/>
<gene>
    <name evidence="2" type="ordered locus">RB8434</name>
</gene>
<sequence length="69" mass="7766">MGSADSMERTSKAGACDSPPWKHSRDFCPFRLHYFNRKVVIAAMRPRLADSLPTQPFGFLECVPSLACY</sequence>
<protein>
    <submittedName>
        <fullName evidence="2">Uncharacterized protein</fullName>
    </submittedName>
</protein>
<organism evidence="2 3">
    <name type="scientific">Rhodopirellula baltica (strain DSM 10527 / NCIMB 13988 / SH1)</name>
    <dbReference type="NCBI Taxonomy" id="243090"/>
    <lineage>
        <taxon>Bacteria</taxon>
        <taxon>Pseudomonadati</taxon>
        <taxon>Planctomycetota</taxon>
        <taxon>Planctomycetia</taxon>
        <taxon>Pirellulales</taxon>
        <taxon>Pirellulaceae</taxon>
        <taxon>Rhodopirellula</taxon>
    </lineage>
</organism>
<feature type="compositionally biased region" description="Basic and acidic residues" evidence="1">
    <location>
        <begin position="1"/>
        <end position="11"/>
    </location>
</feature>
<proteinExistence type="predicted"/>
<dbReference type="STRING" id="243090.RB8434"/>
<dbReference type="AlphaFoldDB" id="Q7UFP3"/>
<evidence type="ECO:0000256" key="1">
    <source>
        <dbReference type="SAM" id="MobiDB-lite"/>
    </source>
</evidence>
<dbReference type="Proteomes" id="UP000001025">
    <property type="component" value="Chromosome"/>
</dbReference>
<dbReference type="EMBL" id="BX294147">
    <property type="protein sequence ID" value="CAD78639.1"/>
    <property type="molecule type" value="Genomic_DNA"/>
</dbReference>
<dbReference type="KEGG" id="rba:RB8434"/>
<dbReference type="HOGENOM" id="CLU_2773154_0_0_0"/>
<evidence type="ECO:0000313" key="2">
    <source>
        <dbReference type="EMBL" id="CAD78639.1"/>
    </source>
</evidence>
<feature type="region of interest" description="Disordered" evidence="1">
    <location>
        <begin position="1"/>
        <end position="24"/>
    </location>
</feature>
<keyword evidence="3" id="KW-1185">Reference proteome</keyword>
<dbReference type="EnsemblBacteria" id="CAD78639">
    <property type="protein sequence ID" value="CAD78639"/>
    <property type="gene ID" value="RB8434"/>
</dbReference>
<accession>Q7UFP3</accession>
<evidence type="ECO:0000313" key="3">
    <source>
        <dbReference type="Proteomes" id="UP000001025"/>
    </source>
</evidence>
<name>Q7UFP3_RHOBA</name>
<reference evidence="2 3" key="1">
    <citation type="journal article" date="2003" name="Proc. Natl. Acad. Sci. U.S.A.">
        <title>Complete genome sequence of the marine planctomycete Pirellula sp. strain 1.</title>
        <authorList>
            <person name="Gloeckner F.O."/>
            <person name="Kube M."/>
            <person name="Bauer M."/>
            <person name="Teeling H."/>
            <person name="Lombardot T."/>
            <person name="Ludwig W."/>
            <person name="Gade D."/>
            <person name="Beck A."/>
            <person name="Borzym K."/>
            <person name="Heitmann K."/>
            <person name="Rabus R."/>
            <person name="Schlesner H."/>
            <person name="Amann R."/>
            <person name="Reinhardt R."/>
        </authorList>
    </citation>
    <scope>NUCLEOTIDE SEQUENCE [LARGE SCALE GENOMIC DNA]</scope>
    <source>
        <strain evidence="3">DSM 10527 / NCIMB 13988 / SH1</strain>
    </source>
</reference>